<dbReference type="RefSeq" id="WP_147657914.1">
    <property type="nucleotide sequence ID" value="NZ_BMFM01000001.1"/>
</dbReference>
<evidence type="ECO:0000313" key="1">
    <source>
        <dbReference type="EMBL" id="QEE22333.1"/>
    </source>
</evidence>
<dbReference type="Proteomes" id="UP000321062">
    <property type="component" value="Chromosome"/>
</dbReference>
<dbReference type="EMBL" id="CP041690">
    <property type="protein sequence ID" value="QEE22333.1"/>
    <property type="molecule type" value="Genomic_DNA"/>
</dbReference>
<proteinExistence type="predicted"/>
<evidence type="ECO:0000313" key="2">
    <source>
        <dbReference type="Proteomes" id="UP000321062"/>
    </source>
</evidence>
<name>A0A5B9DT35_9HYPH</name>
<sequence length="84" mass="10020">MSEDKKPEKPEKPGFMTLGWFAPLYRRVILVAAIACWTLWEWFYNHDQFWGVLSLVMLAYGIWTFFITFDKTLEEVRKNAKPKS</sequence>
<protein>
    <submittedName>
        <fullName evidence="1">DUF3329 domain-containing protein</fullName>
    </submittedName>
</protein>
<reference evidence="1 2" key="1">
    <citation type="journal article" date="2015" name="Int. J. Syst. Evol. Microbiol.">
        <title>Youhaiella tibetensis gen. nov., sp. nov., isolated from subsurface sediment.</title>
        <authorList>
            <person name="Wang Y.X."/>
            <person name="Huang F.Q."/>
            <person name="Nogi Y."/>
            <person name="Pang S.J."/>
            <person name="Wang P.K."/>
            <person name="Lv J."/>
        </authorList>
    </citation>
    <scope>NUCLEOTIDE SEQUENCE [LARGE SCALE GENOMIC DNA]</scope>
    <source>
        <strain evidence="2">fig4</strain>
    </source>
</reference>
<dbReference type="AlphaFoldDB" id="A0A5B9DT35"/>
<dbReference type="KEGG" id="yti:FNA67_20160"/>
<dbReference type="OrthoDB" id="7362327at2"/>
<organism evidence="1 2">
    <name type="scientific">Paradevosia tibetensis</name>
    <dbReference type="NCBI Taxonomy" id="1447062"/>
    <lineage>
        <taxon>Bacteria</taxon>
        <taxon>Pseudomonadati</taxon>
        <taxon>Pseudomonadota</taxon>
        <taxon>Alphaproteobacteria</taxon>
        <taxon>Hyphomicrobiales</taxon>
        <taxon>Devosiaceae</taxon>
        <taxon>Paradevosia</taxon>
    </lineage>
</organism>
<accession>A0A5B9DT35</accession>
<gene>
    <name evidence="1" type="ORF">FNA67_20160</name>
</gene>
<keyword evidence="2" id="KW-1185">Reference proteome</keyword>